<organism evidence="1 2">
    <name type="scientific">Vitis vinifera</name>
    <name type="common">Grape</name>
    <dbReference type="NCBI Taxonomy" id="29760"/>
    <lineage>
        <taxon>Eukaryota</taxon>
        <taxon>Viridiplantae</taxon>
        <taxon>Streptophyta</taxon>
        <taxon>Embryophyta</taxon>
        <taxon>Tracheophyta</taxon>
        <taxon>Spermatophyta</taxon>
        <taxon>Magnoliopsida</taxon>
        <taxon>eudicotyledons</taxon>
        <taxon>Gunneridae</taxon>
        <taxon>Pentapetalae</taxon>
        <taxon>rosids</taxon>
        <taxon>Vitales</taxon>
        <taxon>Vitaceae</taxon>
        <taxon>Viteae</taxon>
        <taxon>Vitis</taxon>
    </lineage>
</organism>
<dbReference type="PANTHER" id="PTHR48445">
    <property type="entry name" value="OS02G0782100 PROTEIN"/>
    <property type="match status" value="1"/>
</dbReference>
<dbReference type="PANTHER" id="PTHR48445:SF1">
    <property type="entry name" value="OS02G0782100 PROTEIN"/>
    <property type="match status" value="1"/>
</dbReference>
<dbReference type="Proteomes" id="UP000288805">
    <property type="component" value="Unassembled WGS sequence"/>
</dbReference>
<dbReference type="EMBL" id="QGNW01000790">
    <property type="protein sequence ID" value="RVW62045.1"/>
    <property type="molecule type" value="Genomic_DNA"/>
</dbReference>
<sequence length="217" mass="24531">MALSILRQVLPLWRAVGQGQRLLIRVAWELHHKGMQDVVEINLSPHVLLWNYWKHAITTCILLQADKKTRNKAYDMLVQIGHACRDEEKGGKRKTCINSLTWHTSMCISIHVAVGLAGETPHMISAAVKGLARLTYEFSDLVSTAYNVLPSTFLLLKRKNREIAKANLGLLKVLVAKSQTEGLQMHLRSMVEGLLNWQDITKNQFKAKVCDFALCFS</sequence>
<proteinExistence type="predicted"/>
<evidence type="ECO:0000313" key="1">
    <source>
        <dbReference type="EMBL" id="RVW62045.1"/>
    </source>
</evidence>
<gene>
    <name evidence="1" type="ORF">CK203_064924</name>
</gene>
<accession>A0A438FQ27</accession>
<evidence type="ECO:0000313" key="2">
    <source>
        <dbReference type="Proteomes" id="UP000288805"/>
    </source>
</evidence>
<reference evidence="1 2" key="1">
    <citation type="journal article" date="2018" name="PLoS Genet.">
        <title>Population sequencing reveals clonal diversity and ancestral inbreeding in the grapevine cultivar Chardonnay.</title>
        <authorList>
            <person name="Roach M.J."/>
            <person name="Johnson D.L."/>
            <person name="Bohlmann J."/>
            <person name="van Vuuren H.J."/>
            <person name="Jones S.J."/>
            <person name="Pretorius I.S."/>
            <person name="Schmidt S.A."/>
            <person name="Borneman A.R."/>
        </authorList>
    </citation>
    <scope>NUCLEOTIDE SEQUENCE [LARGE SCALE GENOMIC DNA]</scope>
    <source>
        <strain evidence="2">cv. Chardonnay</strain>
        <tissue evidence="1">Leaf</tissue>
    </source>
</reference>
<comment type="caution">
    <text evidence="1">The sequence shown here is derived from an EMBL/GenBank/DDBJ whole genome shotgun (WGS) entry which is preliminary data.</text>
</comment>
<protein>
    <submittedName>
        <fullName evidence="1">Uncharacterized protein</fullName>
    </submittedName>
</protein>
<dbReference type="AlphaFoldDB" id="A0A438FQ27"/>
<name>A0A438FQ27_VITVI</name>